<dbReference type="OrthoDB" id="6931130at2759"/>
<dbReference type="AlphaFoldDB" id="A0A921YZH6"/>
<evidence type="ECO:0000256" key="1">
    <source>
        <dbReference type="SAM" id="SignalP"/>
    </source>
</evidence>
<name>A0A921YZH6_MANSE</name>
<keyword evidence="1" id="KW-0732">Signal</keyword>
<dbReference type="EMBL" id="JH668354">
    <property type="protein sequence ID" value="KAG6448208.1"/>
    <property type="molecule type" value="Genomic_DNA"/>
</dbReference>
<protein>
    <submittedName>
        <fullName evidence="2">Uncharacterized protein</fullName>
    </submittedName>
</protein>
<evidence type="ECO:0000313" key="3">
    <source>
        <dbReference type="Proteomes" id="UP000791440"/>
    </source>
</evidence>
<proteinExistence type="predicted"/>
<accession>A0A921YZH6</accession>
<feature type="chain" id="PRO_5037618717" evidence="1">
    <location>
        <begin position="20"/>
        <end position="237"/>
    </location>
</feature>
<reference evidence="2" key="1">
    <citation type="journal article" date="2016" name="Insect Biochem. Mol. Biol.">
        <title>Multifaceted biological insights from a draft genome sequence of the tobacco hornworm moth, Manduca sexta.</title>
        <authorList>
            <person name="Kanost M.R."/>
            <person name="Arrese E.L."/>
            <person name="Cao X."/>
            <person name="Chen Y.R."/>
            <person name="Chellapilla S."/>
            <person name="Goldsmith M.R."/>
            <person name="Grosse-Wilde E."/>
            <person name="Heckel D.G."/>
            <person name="Herndon N."/>
            <person name="Jiang H."/>
            <person name="Papanicolaou A."/>
            <person name="Qu J."/>
            <person name="Soulages J.L."/>
            <person name="Vogel H."/>
            <person name="Walters J."/>
            <person name="Waterhouse R.M."/>
            <person name="Ahn S.J."/>
            <person name="Almeida F.C."/>
            <person name="An C."/>
            <person name="Aqrawi P."/>
            <person name="Bretschneider A."/>
            <person name="Bryant W.B."/>
            <person name="Bucks S."/>
            <person name="Chao H."/>
            <person name="Chevignon G."/>
            <person name="Christen J.M."/>
            <person name="Clarke D.F."/>
            <person name="Dittmer N.T."/>
            <person name="Ferguson L.C.F."/>
            <person name="Garavelou S."/>
            <person name="Gordon K.H.J."/>
            <person name="Gunaratna R.T."/>
            <person name="Han Y."/>
            <person name="Hauser F."/>
            <person name="He Y."/>
            <person name="Heidel-Fischer H."/>
            <person name="Hirsh A."/>
            <person name="Hu Y."/>
            <person name="Jiang H."/>
            <person name="Kalra D."/>
            <person name="Klinner C."/>
            <person name="Konig C."/>
            <person name="Kovar C."/>
            <person name="Kroll A.R."/>
            <person name="Kuwar S.S."/>
            <person name="Lee S.L."/>
            <person name="Lehman R."/>
            <person name="Li K."/>
            <person name="Li Z."/>
            <person name="Liang H."/>
            <person name="Lovelace S."/>
            <person name="Lu Z."/>
            <person name="Mansfield J.H."/>
            <person name="McCulloch K.J."/>
            <person name="Mathew T."/>
            <person name="Morton B."/>
            <person name="Muzny D.M."/>
            <person name="Neunemann D."/>
            <person name="Ongeri F."/>
            <person name="Pauchet Y."/>
            <person name="Pu L.L."/>
            <person name="Pyrousis I."/>
            <person name="Rao X.J."/>
            <person name="Redding A."/>
            <person name="Roesel C."/>
            <person name="Sanchez-Gracia A."/>
            <person name="Schaack S."/>
            <person name="Shukla A."/>
            <person name="Tetreau G."/>
            <person name="Wang Y."/>
            <person name="Xiong G.H."/>
            <person name="Traut W."/>
            <person name="Walsh T.K."/>
            <person name="Worley K.C."/>
            <person name="Wu D."/>
            <person name="Wu W."/>
            <person name="Wu Y.Q."/>
            <person name="Zhang X."/>
            <person name="Zou Z."/>
            <person name="Zucker H."/>
            <person name="Briscoe A.D."/>
            <person name="Burmester T."/>
            <person name="Clem R.J."/>
            <person name="Feyereisen R."/>
            <person name="Grimmelikhuijzen C.J.P."/>
            <person name="Hamodrakas S.J."/>
            <person name="Hansson B.S."/>
            <person name="Huguet E."/>
            <person name="Jermiin L.S."/>
            <person name="Lan Q."/>
            <person name="Lehman H.K."/>
            <person name="Lorenzen M."/>
            <person name="Merzendorfer H."/>
            <person name="Michalopoulos I."/>
            <person name="Morton D.B."/>
            <person name="Muthukrishnan S."/>
            <person name="Oakeshott J.G."/>
            <person name="Palmer W."/>
            <person name="Park Y."/>
            <person name="Passarelli A.L."/>
            <person name="Rozas J."/>
            <person name="Schwartz L.M."/>
            <person name="Smith W."/>
            <person name="Southgate A."/>
            <person name="Vilcinskas A."/>
            <person name="Vogt R."/>
            <person name="Wang P."/>
            <person name="Werren J."/>
            <person name="Yu X.Q."/>
            <person name="Zhou J.J."/>
            <person name="Brown S.J."/>
            <person name="Scherer S.E."/>
            <person name="Richards S."/>
            <person name="Blissard G.W."/>
        </authorList>
    </citation>
    <scope>NUCLEOTIDE SEQUENCE</scope>
</reference>
<dbReference type="Proteomes" id="UP000791440">
    <property type="component" value="Unassembled WGS sequence"/>
</dbReference>
<keyword evidence="3" id="KW-1185">Reference proteome</keyword>
<sequence length="237" mass="27110">MSARVVTAFVALAATVACAARSQDAVIWVDVAKRGPTLTDVVPPEEIKRYTPGLAEQLENVKADTLLLYTEYTAKAGSDLKSFLTNVTNYVKLAVEDVGVEIRNDGRCRAVFDHRLHKIEVDSHKAASFSADNHHKFLLGHMVVFRIHLNKSEDYIKKSDRAVRSCGTSCETTPRVQRWRRMAAEEIHRVQDDLQHSRRSYRDLVNHARRRLNHLRKLITTRVQDAVFEYQECIRRG</sequence>
<comment type="caution">
    <text evidence="2">The sequence shown here is derived from an EMBL/GenBank/DDBJ whole genome shotgun (WGS) entry which is preliminary data.</text>
</comment>
<organism evidence="2 3">
    <name type="scientific">Manduca sexta</name>
    <name type="common">Tobacco hawkmoth</name>
    <name type="synonym">Tobacco hornworm</name>
    <dbReference type="NCBI Taxonomy" id="7130"/>
    <lineage>
        <taxon>Eukaryota</taxon>
        <taxon>Metazoa</taxon>
        <taxon>Ecdysozoa</taxon>
        <taxon>Arthropoda</taxon>
        <taxon>Hexapoda</taxon>
        <taxon>Insecta</taxon>
        <taxon>Pterygota</taxon>
        <taxon>Neoptera</taxon>
        <taxon>Endopterygota</taxon>
        <taxon>Lepidoptera</taxon>
        <taxon>Glossata</taxon>
        <taxon>Ditrysia</taxon>
        <taxon>Bombycoidea</taxon>
        <taxon>Sphingidae</taxon>
        <taxon>Sphinginae</taxon>
        <taxon>Sphingini</taxon>
        <taxon>Manduca</taxon>
    </lineage>
</organism>
<gene>
    <name evidence="2" type="ORF">O3G_MSEX005381</name>
</gene>
<reference evidence="2" key="2">
    <citation type="submission" date="2020-12" db="EMBL/GenBank/DDBJ databases">
        <authorList>
            <person name="Kanost M."/>
        </authorList>
    </citation>
    <scope>NUCLEOTIDE SEQUENCE</scope>
</reference>
<evidence type="ECO:0000313" key="2">
    <source>
        <dbReference type="EMBL" id="KAG6448208.1"/>
    </source>
</evidence>
<feature type="signal peptide" evidence="1">
    <location>
        <begin position="1"/>
        <end position="19"/>
    </location>
</feature>
<dbReference type="PROSITE" id="PS51257">
    <property type="entry name" value="PROKAR_LIPOPROTEIN"/>
    <property type="match status" value="1"/>
</dbReference>